<evidence type="ECO:0000313" key="2">
    <source>
        <dbReference type="Proteomes" id="UP000243528"/>
    </source>
</evidence>
<protein>
    <submittedName>
        <fullName evidence="1">Uncharacterized protein</fullName>
    </submittedName>
</protein>
<dbReference type="EMBL" id="PYGE01000028">
    <property type="protein sequence ID" value="PSK95802.1"/>
    <property type="molecule type" value="Genomic_DNA"/>
</dbReference>
<dbReference type="Proteomes" id="UP000243528">
    <property type="component" value="Unassembled WGS sequence"/>
</dbReference>
<sequence length="44" mass="5124">MRWLFKALRVKGDVQAASRGPSAYAKRRTRRAAHRGLARFLRKL</sequence>
<reference evidence="1 2" key="1">
    <citation type="submission" date="2018-03" db="EMBL/GenBank/DDBJ databases">
        <title>Genomic Encyclopedia of Archaeal and Bacterial Type Strains, Phase II (KMG-II): from individual species to whole genera.</title>
        <authorList>
            <person name="Goeker M."/>
        </authorList>
    </citation>
    <scope>NUCLEOTIDE SEQUENCE [LARGE SCALE GENOMIC DNA]</scope>
    <source>
        <strain evidence="1 2">DSM 45211</strain>
    </source>
</reference>
<gene>
    <name evidence="1" type="ORF">CLV30_12854</name>
</gene>
<name>A0A2P8DF19_9ACTN</name>
<organism evidence="1 2">
    <name type="scientific">Haloactinopolyspora alba</name>
    <dbReference type="NCBI Taxonomy" id="648780"/>
    <lineage>
        <taxon>Bacteria</taxon>
        <taxon>Bacillati</taxon>
        <taxon>Actinomycetota</taxon>
        <taxon>Actinomycetes</taxon>
        <taxon>Jiangellales</taxon>
        <taxon>Jiangellaceae</taxon>
        <taxon>Haloactinopolyspora</taxon>
    </lineage>
</organism>
<dbReference type="AlphaFoldDB" id="A0A2P8DF19"/>
<proteinExistence type="predicted"/>
<keyword evidence="2" id="KW-1185">Reference proteome</keyword>
<accession>A0A2P8DF19</accession>
<comment type="caution">
    <text evidence="1">The sequence shown here is derived from an EMBL/GenBank/DDBJ whole genome shotgun (WGS) entry which is preliminary data.</text>
</comment>
<evidence type="ECO:0000313" key="1">
    <source>
        <dbReference type="EMBL" id="PSK95802.1"/>
    </source>
</evidence>